<name>A0A6B0VS88_9EURY</name>
<proteinExistence type="predicted"/>
<protein>
    <submittedName>
        <fullName evidence="1">Zinc ribbon domain-containing protein</fullName>
    </submittedName>
</protein>
<reference evidence="1 2" key="1">
    <citation type="submission" date="2020-01" db="EMBL/GenBank/DDBJ databases">
        <title>Natronorubrum sp. JWXQ-INN 674 isolated from Inner Mongolia Autonomous Region of China.</title>
        <authorList>
            <person name="Xue Q."/>
        </authorList>
    </citation>
    <scope>NUCLEOTIDE SEQUENCE [LARGE SCALE GENOMIC DNA]</scope>
    <source>
        <strain evidence="1 2">JWXQ-INN-674</strain>
    </source>
</reference>
<dbReference type="AlphaFoldDB" id="A0A6B0VS88"/>
<dbReference type="InterPro" id="IPR013429">
    <property type="entry name" value="Regulatory_FmdB_Zinc_ribbon"/>
</dbReference>
<comment type="caution">
    <text evidence="1">The sequence shown here is derived from an EMBL/GenBank/DDBJ whole genome shotgun (WGS) entry which is preliminary data.</text>
</comment>
<organism evidence="1 2">
    <name type="scientific">Natronorubrum halalkaliphilum</name>
    <dbReference type="NCBI Taxonomy" id="2691917"/>
    <lineage>
        <taxon>Archaea</taxon>
        <taxon>Methanobacteriati</taxon>
        <taxon>Methanobacteriota</taxon>
        <taxon>Stenosarchaea group</taxon>
        <taxon>Halobacteria</taxon>
        <taxon>Halobacteriales</taxon>
        <taxon>Natrialbaceae</taxon>
        <taxon>Natronorubrum</taxon>
    </lineage>
</organism>
<dbReference type="Proteomes" id="UP000434101">
    <property type="component" value="Unassembled WGS sequence"/>
</dbReference>
<dbReference type="InterPro" id="IPR055982">
    <property type="entry name" value="DUF7560"/>
</dbReference>
<dbReference type="Pfam" id="PF24441">
    <property type="entry name" value="DUF7560"/>
    <property type="match status" value="1"/>
</dbReference>
<keyword evidence="2" id="KW-1185">Reference proteome</keyword>
<dbReference type="EMBL" id="WUYX01000071">
    <property type="protein sequence ID" value="MXV64500.1"/>
    <property type="molecule type" value="Genomic_DNA"/>
</dbReference>
<dbReference type="NCBIfam" id="TIGR02605">
    <property type="entry name" value="CxxC_CxxC_SSSS"/>
    <property type="match status" value="1"/>
</dbReference>
<evidence type="ECO:0000313" key="1">
    <source>
        <dbReference type="EMBL" id="MXV64500.1"/>
    </source>
</evidence>
<evidence type="ECO:0000313" key="2">
    <source>
        <dbReference type="Proteomes" id="UP000434101"/>
    </source>
</evidence>
<accession>A0A6B0VS88</accession>
<dbReference type="RefSeq" id="WP_160067858.1">
    <property type="nucleotide sequence ID" value="NZ_WUYX01000071.1"/>
</dbReference>
<gene>
    <name evidence="1" type="ORF">GS429_20985</name>
</gene>
<sequence length="49" mass="5246">MKTYEFTCPDCRRSFTVTDPMREATLTNGCPVCGGPVAGVDFAAELSEA</sequence>